<dbReference type="OrthoDB" id="8591238at2"/>
<evidence type="ECO:0000256" key="2">
    <source>
        <dbReference type="ARBA" id="ARBA00023015"/>
    </source>
</evidence>
<evidence type="ECO:0000313" key="7">
    <source>
        <dbReference type="Proteomes" id="UP000234456"/>
    </source>
</evidence>
<dbReference type="PRINTS" id="PR00039">
    <property type="entry name" value="HTHLYSR"/>
</dbReference>
<reference evidence="6 7" key="1">
    <citation type="submission" date="2017-12" db="EMBL/GenBank/DDBJ databases">
        <title>Draft genome sequence of Ralstonia pickettii 52.</title>
        <authorList>
            <person name="Zheng B."/>
        </authorList>
    </citation>
    <scope>NUCLEOTIDE SEQUENCE [LARGE SCALE GENOMIC DNA]</scope>
    <source>
        <strain evidence="6 7">52</strain>
    </source>
</reference>
<evidence type="ECO:0000256" key="1">
    <source>
        <dbReference type="ARBA" id="ARBA00009437"/>
    </source>
</evidence>
<dbReference type="PANTHER" id="PTHR30537:SF74">
    <property type="entry name" value="HTH-TYPE TRANSCRIPTIONAL REGULATOR TRPI"/>
    <property type="match status" value="1"/>
</dbReference>
<dbReference type="PANTHER" id="PTHR30537">
    <property type="entry name" value="HTH-TYPE TRANSCRIPTIONAL REGULATOR"/>
    <property type="match status" value="1"/>
</dbReference>
<dbReference type="GO" id="GO:0006351">
    <property type="term" value="P:DNA-templated transcription"/>
    <property type="evidence" value="ECO:0007669"/>
    <property type="project" value="TreeGrafter"/>
</dbReference>
<evidence type="ECO:0000313" key="6">
    <source>
        <dbReference type="EMBL" id="PLC40382.1"/>
    </source>
</evidence>
<dbReference type="Gene3D" id="3.40.190.10">
    <property type="entry name" value="Periplasmic binding protein-like II"/>
    <property type="match status" value="2"/>
</dbReference>
<gene>
    <name evidence="6" type="ORF">C0Q88_21435</name>
</gene>
<dbReference type="PROSITE" id="PS50931">
    <property type="entry name" value="HTH_LYSR"/>
    <property type="match status" value="1"/>
</dbReference>
<dbReference type="InterPro" id="IPR058163">
    <property type="entry name" value="LysR-type_TF_proteobact-type"/>
</dbReference>
<dbReference type="Pfam" id="PF03466">
    <property type="entry name" value="LysR_substrate"/>
    <property type="match status" value="1"/>
</dbReference>
<comment type="caution">
    <text evidence="6">The sequence shown here is derived from an EMBL/GenBank/DDBJ whole genome shotgun (WGS) entry which is preliminary data.</text>
</comment>
<dbReference type="Gene3D" id="1.10.10.10">
    <property type="entry name" value="Winged helix-like DNA-binding domain superfamily/Winged helix DNA-binding domain"/>
    <property type="match status" value="1"/>
</dbReference>
<dbReference type="InterPro" id="IPR000847">
    <property type="entry name" value="LysR_HTH_N"/>
</dbReference>
<dbReference type="InterPro" id="IPR005119">
    <property type="entry name" value="LysR_subst-bd"/>
</dbReference>
<evidence type="ECO:0000256" key="4">
    <source>
        <dbReference type="ARBA" id="ARBA00023163"/>
    </source>
</evidence>
<accession>A0A2N4TKZ6</accession>
<evidence type="ECO:0000256" key="3">
    <source>
        <dbReference type="ARBA" id="ARBA00023125"/>
    </source>
</evidence>
<dbReference type="SUPFAM" id="SSF46785">
    <property type="entry name" value="Winged helix' DNA-binding domain"/>
    <property type="match status" value="1"/>
</dbReference>
<dbReference type="GO" id="GO:0003700">
    <property type="term" value="F:DNA-binding transcription factor activity"/>
    <property type="evidence" value="ECO:0007669"/>
    <property type="project" value="InterPro"/>
</dbReference>
<dbReference type="InterPro" id="IPR036390">
    <property type="entry name" value="WH_DNA-bd_sf"/>
</dbReference>
<evidence type="ECO:0000259" key="5">
    <source>
        <dbReference type="PROSITE" id="PS50931"/>
    </source>
</evidence>
<dbReference type="FunFam" id="1.10.10.10:FF:000038">
    <property type="entry name" value="Glycine cleavage system transcriptional activator"/>
    <property type="match status" value="1"/>
</dbReference>
<dbReference type="CDD" id="cd08432">
    <property type="entry name" value="PBP2_GcdR_TrpI_HvrB_AmpR_like"/>
    <property type="match status" value="1"/>
</dbReference>
<organism evidence="6 7">
    <name type="scientific">Ralstonia pickettii</name>
    <name type="common">Burkholderia pickettii</name>
    <dbReference type="NCBI Taxonomy" id="329"/>
    <lineage>
        <taxon>Bacteria</taxon>
        <taxon>Pseudomonadati</taxon>
        <taxon>Pseudomonadota</taxon>
        <taxon>Betaproteobacteria</taxon>
        <taxon>Burkholderiales</taxon>
        <taxon>Burkholderiaceae</taxon>
        <taxon>Ralstonia</taxon>
    </lineage>
</organism>
<dbReference type="GO" id="GO:0043565">
    <property type="term" value="F:sequence-specific DNA binding"/>
    <property type="evidence" value="ECO:0007669"/>
    <property type="project" value="TreeGrafter"/>
</dbReference>
<name>A0A2N4TKZ6_RALPI</name>
<proteinExistence type="inferred from homology"/>
<sequence length="309" mass="33243">MRKLPPLSALRAFEAAARHLSMKRAADELSVTPTAVSHQIRRLEETLGVSLFERHVRALRLSAAGEQLYPVLCTGFDAFAQAIDAMRGAPAQPARQCVTLTAPMGLAARWLVPRLGEFAMQHPEVDLHIHASDTVVDLHGGSADLAVRYGDTPAKGTGLIAEHLFGDAYAPVCHPALNVRTHADLACVPLIHSEWQRTLPQPIGWPMWARAAGIEHTLKTDAGIMLSDDGHAMSAALAGQGVILANLPLVRDALDAGTLVQPFAAPVIQRYAFWALVPAARLEDAAVRAAWDWLCACRENTAHAPSSVQ</sequence>
<dbReference type="SUPFAM" id="SSF53850">
    <property type="entry name" value="Periplasmic binding protein-like II"/>
    <property type="match status" value="1"/>
</dbReference>
<keyword evidence="3" id="KW-0238">DNA-binding</keyword>
<keyword evidence="2" id="KW-0805">Transcription regulation</keyword>
<dbReference type="Proteomes" id="UP000234456">
    <property type="component" value="Unassembled WGS sequence"/>
</dbReference>
<feature type="domain" description="HTH lysR-type" evidence="5">
    <location>
        <begin position="5"/>
        <end position="62"/>
    </location>
</feature>
<dbReference type="InterPro" id="IPR036388">
    <property type="entry name" value="WH-like_DNA-bd_sf"/>
</dbReference>
<protein>
    <submittedName>
        <fullName evidence="6">LysR family transcriptional regulator</fullName>
    </submittedName>
</protein>
<comment type="similarity">
    <text evidence="1">Belongs to the LysR transcriptional regulatory family.</text>
</comment>
<dbReference type="AlphaFoldDB" id="A0A2N4TKZ6"/>
<keyword evidence="4" id="KW-0804">Transcription</keyword>
<dbReference type="Pfam" id="PF00126">
    <property type="entry name" value="HTH_1"/>
    <property type="match status" value="1"/>
</dbReference>
<dbReference type="RefSeq" id="WP_102067219.1">
    <property type="nucleotide sequence ID" value="NZ_PKQE01000006.1"/>
</dbReference>
<dbReference type="EMBL" id="PKQE01000006">
    <property type="protein sequence ID" value="PLC40382.1"/>
    <property type="molecule type" value="Genomic_DNA"/>
</dbReference>